<gene>
    <name evidence="1" type="ORF">CLMAG_17230</name>
</gene>
<dbReference type="RefSeq" id="WP_066620875.1">
    <property type="nucleotide sequence ID" value="NZ_FQXL01000004.1"/>
</dbReference>
<reference evidence="1 2" key="1">
    <citation type="submission" date="2016-04" db="EMBL/GenBank/DDBJ databases">
        <title>Genome sequence of Clostridium magnum DSM 2767.</title>
        <authorList>
            <person name="Poehlein A."/>
            <person name="Uhlig R."/>
            <person name="Fischer R."/>
            <person name="Bahl H."/>
            <person name="Daniel R."/>
        </authorList>
    </citation>
    <scope>NUCLEOTIDE SEQUENCE [LARGE SCALE GENOMIC DNA]</scope>
    <source>
        <strain evidence="1 2">DSM 2767</strain>
    </source>
</reference>
<dbReference type="OrthoDB" id="5638364at2"/>
<dbReference type="AlphaFoldDB" id="A0A162SVJ3"/>
<organism evidence="1 2">
    <name type="scientific">Clostridium magnum DSM 2767</name>
    <dbReference type="NCBI Taxonomy" id="1121326"/>
    <lineage>
        <taxon>Bacteria</taxon>
        <taxon>Bacillati</taxon>
        <taxon>Bacillota</taxon>
        <taxon>Clostridia</taxon>
        <taxon>Eubacteriales</taxon>
        <taxon>Clostridiaceae</taxon>
        <taxon>Clostridium</taxon>
    </lineage>
</organism>
<dbReference type="Proteomes" id="UP000076603">
    <property type="component" value="Unassembled WGS sequence"/>
</dbReference>
<sequence length="131" mass="16055">MKIDFSREQYRALIKLIYAGNILMNSFREKEEINKEYEELEYYVYSFAKQFNCETFIEYDNEFKEHFPTPQFDGYMRKKISDYENYVFWTKLLTEITDMGITKEFNKDIDNFNKALKVMCKLEKENSKILF</sequence>
<name>A0A162SVJ3_9CLOT</name>
<keyword evidence="2" id="KW-1185">Reference proteome</keyword>
<proteinExistence type="predicted"/>
<dbReference type="PATRIC" id="fig|1121326.3.peg.1704"/>
<comment type="caution">
    <text evidence="1">The sequence shown here is derived from an EMBL/GenBank/DDBJ whole genome shotgun (WGS) entry which is preliminary data.</text>
</comment>
<evidence type="ECO:0000313" key="2">
    <source>
        <dbReference type="Proteomes" id="UP000076603"/>
    </source>
</evidence>
<dbReference type="STRING" id="1121326.CLMAG_17230"/>
<protein>
    <submittedName>
        <fullName evidence="1">Uncharacterized protein</fullName>
    </submittedName>
</protein>
<dbReference type="EMBL" id="LWAE01000002">
    <property type="protein sequence ID" value="KZL91917.1"/>
    <property type="molecule type" value="Genomic_DNA"/>
</dbReference>
<evidence type="ECO:0000313" key="1">
    <source>
        <dbReference type="EMBL" id="KZL91917.1"/>
    </source>
</evidence>
<accession>A0A162SVJ3</accession>